<protein>
    <submittedName>
        <fullName evidence="2">TIGR03759 family integrating conjugative element protein</fullName>
    </submittedName>
</protein>
<proteinExistence type="predicted"/>
<evidence type="ECO:0000313" key="2">
    <source>
        <dbReference type="EMBL" id="UTW12368.1"/>
    </source>
</evidence>
<dbReference type="NCBIfam" id="TIGR03759">
    <property type="entry name" value="conj_TIGR03759"/>
    <property type="match status" value="1"/>
</dbReference>
<sequence length="236" mass="26906">MRYLPRLTVAVLVAVPVMVSAQQPATVTPHITHPQIKQSHHERLSQEWGLRSDEWTRYRELMEGPLGIYSPNLDPLTALGIEARSDDERQRYAELQVQAEARRVEKLLAYQRAYDEAWQRLYPDVLRVTLPEAVTGGMSLIRTQRLAVFVRDDCEACDRRVQRLQASGAVFDLYMVGSHDDDAHIREWARRAGIDPARVHNGSITLNHDAGRWLSLGLAGDLPAVVRQVNGQWQRQ</sequence>
<keyword evidence="3" id="KW-1185">Reference proteome</keyword>
<dbReference type="RefSeq" id="WP_255854439.1">
    <property type="nucleotide sequence ID" value="NZ_CP073347.1"/>
</dbReference>
<feature type="chain" id="PRO_5047390449" evidence="1">
    <location>
        <begin position="22"/>
        <end position="236"/>
    </location>
</feature>
<feature type="signal peptide" evidence="1">
    <location>
        <begin position="1"/>
        <end position="21"/>
    </location>
</feature>
<accession>A0ABY5HJB0</accession>
<dbReference type="InterPro" id="IPR022293">
    <property type="entry name" value="Integrating-conj_element"/>
</dbReference>
<reference evidence="2" key="1">
    <citation type="submission" date="2021-04" db="EMBL/GenBank/DDBJ databases">
        <title>Oceanospirillales bacteria with DddD are important DMSP degraders in coastal seawater.</title>
        <authorList>
            <person name="Liu J."/>
        </authorList>
    </citation>
    <scope>NUCLEOTIDE SEQUENCE</scope>
    <source>
        <strain evidence="2">D13-1</strain>
    </source>
</reference>
<organism evidence="2 3">
    <name type="scientific">Marinobacterium rhizophilum</name>
    <dbReference type="NCBI Taxonomy" id="420402"/>
    <lineage>
        <taxon>Bacteria</taxon>
        <taxon>Pseudomonadati</taxon>
        <taxon>Pseudomonadota</taxon>
        <taxon>Gammaproteobacteria</taxon>
        <taxon>Oceanospirillales</taxon>
        <taxon>Oceanospirillaceae</taxon>
        <taxon>Marinobacterium</taxon>
    </lineage>
</organism>
<name>A0ABY5HJB0_9GAMM</name>
<gene>
    <name evidence="2" type="ORF">KDW95_01405</name>
</gene>
<dbReference type="Proteomes" id="UP001058461">
    <property type="component" value="Chromosome"/>
</dbReference>
<dbReference type="EMBL" id="CP073347">
    <property type="protein sequence ID" value="UTW12368.1"/>
    <property type="molecule type" value="Genomic_DNA"/>
</dbReference>
<evidence type="ECO:0000313" key="3">
    <source>
        <dbReference type="Proteomes" id="UP001058461"/>
    </source>
</evidence>
<keyword evidence="1" id="KW-0732">Signal</keyword>
<evidence type="ECO:0000256" key="1">
    <source>
        <dbReference type="SAM" id="SignalP"/>
    </source>
</evidence>